<dbReference type="NCBIfam" id="NF047422">
    <property type="entry name" value="YfmF_fam"/>
    <property type="match status" value="1"/>
</dbReference>
<dbReference type="Pfam" id="PF05193">
    <property type="entry name" value="Peptidase_M16_C"/>
    <property type="match status" value="1"/>
</dbReference>
<dbReference type="InterPro" id="IPR011249">
    <property type="entry name" value="Metalloenz_LuxS/M16"/>
</dbReference>
<feature type="domain" description="Peptidase M16 C-terminal" evidence="1">
    <location>
        <begin position="178"/>
        <end position="351"/>
    </location>
</feature>
<dbReference type="AlphaFoldDB" id="A0A9D1PS30"/>
<evidence type="ECO:0000313" key="3">
    <source>
        <dbReference type="Proteomes" id="UP000824162"/>
    </source>
</evidence>
<dbReference type="InterPro" id="IPR007863">
    <property type="entry name" value="Peptidase_M16_C"/>
</dbReference>
<dbReference type="InterPro" id="IPR050361">
    <property type="entry name" value="MPP/UQCRC_Complex"/>
</dbReference>
<sequence>MTEHVKNGVDLRFISAEKFKTNVISVFFNIPLRRGSVTRAALLPSVMKRGTSEHRTMAEISRYLDELYSTTLHCGIRAKGDGEVIYFSAEYIRDEFTGEELTPRIVALLKEFIFSPLIENGGFSGEYLDGEKQNLKNAIEGLINDKREYVDFKCREAMFGGEGYGLFEAGDVNDLKEITPKSLYEFYKHIINDTKVDIFASGAFDETGADCIRKGLGGAFSERDAEYAKTNIAVPQDGGTKYITEEIPVTQSKLCIGVRCGVEPTSSEYYALMTGGCIFGGSPFSKLFLNVREKLSLAYYAVARTERFKSAMFISCGIETDKYEAALNEITAQFKKMQSGEIDDRELSNSKLYLINRFLSMKDGLRTMEDYYLSQSIMDNSGGIDDLIKRTEAVTKEEIVEVFKKLSLDTVYFLKGSTGGGAE</sequence>
<dbReference type="Gene3D" id="3.30.830.10">
    <property type="entry name" value="Metalloenzyme, LuxS/M16 peptidase-like"/>
    <property type="match status" value="2"/>
</dbReference>
<dbReference type="PANTHER" id="PTHR11851">
    <property type="entry name" value="METALLOPROTEASE"/>
    <property type="match status" value="1"/>
</dbReference>
<reference evidence="2" key="1">
    <citation type="journal article" date="2021" name="PeerJ">
        <title>Extensive microbial diversity within the chicken gut microbiome revealed by metagenomics and culture.</title>
        <authorList>
            <person name="Gilroy R."/>
            <person name="Ravi A."/>
            <person name="Getino M."/>
            <person name="Pursley I."/>
            <person name="Horton D.L."/>
            <person name="Alikhan N.F."/>
            <person name="Baker D."/>
            <person name="Gharbi K."/>
            <person name="Hall N."/>
            <person name="Watson M."/>
            <person name="Adriaenssens E.M."/>
            <person name="Foster-Nyarko E."/>
            <person name="Jarju S."/>
            <person name="Secka A."/>
            <person name="Antonio M."/>
            <person name="Oren A."/>
            <person name="Chaudhuri R.R."/>
            <person name="La Ragione R."/>
            <person name="Hildebrand F."/>
            <person name="Pallen M.J."/>
        </authorList>
    </citation>
    <scope>NUCLEOTIDE SEQUENCE</scope>
    <source>
        <strain evidence="2">5790</strain>
    </source>
</reference>
<reference evidence="2" key="2">
    <citation type="submission" date="2021-04" db="EMBL/GenBank/DDBJ databases">
        <authorList>
            <person name="Gilroy R."/>
        </authorList>
    </citation>
    <scope>NUCLEOTIDE SEQUENCE</scope>
    <source>
        <strain evidence="2">5790</strain>
    </source>
</reference>
<evidence type="ECO:0000259" key="1">
    <source>
        <dbReference type="Pfam" id="PF05193"/>
    </source>
</evidence>
<accession>A0A9D1PS30</accession>
<gene>
    <name evidence="2" type="ORF">H9900_05185</name>
</gene>
<dbReference type="GO" id="GO:0046872">
    <property type="term" value="F:metal ion binding"/>
    <property type="evidence" value="ECO:0007669"/>
    <property type="project" value="InterPro"/>
</dbReference>
<dbReference type="SUPFAM" id="SSF63411">
    <property type="entry name" value="LuxS/MPP-like metallohydrolase"/>
    <property type="match status" value="2"/>
</dbReference>
<protein>
    <submittedName>
        <fullName evidence="2">Insulinase family protein</fullName>
    </submittedName>
</protein>
<evidence type="ECO:0000313" key="2">
    <source>
        <dbReference type="EMBL" id="HIV86187.1"/>
    </source>
</evidence>
<organism evidence="2 3">
    <name type="scientific">Candidatus Monoglobus merdigallinarum</name>
    <dbReference type="NCBI Taxonomy" id="2838698"/>
    <lineage>
        <taxon>Bacteria</taxon>
        <taxon>Bacillati</taxon>
        <taxon>Bacillota</taxon>
        <taxon>Clostridia</taxon>
        <taxon>Monoglobales</taxon>
        <taxon>Monoglobaceae</taxon>
        <taxon>Monoglobus</taxon>
    </lineage>
</organism>
<dbReference type="Proteomes" id="UP000824162">
    <property type="component" value="Unassembled WGS sequence"/>
</dbReference>
<name>A0A9D1PS30_9FIRM</name>
<comment type="caution">
    <text evidence="2">The sequence shown here is derived from an EMBL/GenBank/DDBJ whole genome shotgun (WGS) entry which is preliminary data.</text>
</comment>
<dbReference type="EMBL" id="DXIJ01000108">
    <property type="protein sequence ID" value="HIV86187.1"/>
    <property type="molecule type" value="Genomic_DNA"/>
</dbReference>
<proteinExistence type="predicted"/>
<dbReference type="PANTHER" id="PTHR11851:SF186">
    <property type="entry name" value="INACTIVE METALLOPROTEASE YMFF-RELATED"/>
    <property type="match status" value="1"/>
</dbReference>